<evidence type="ECO:0000256" key="1">
    <source>
        <dbReference type="ARBA" id="ARBA00000971"/>
    </source>
</evidence>
<evidence type="ECO:0000313" key="8">
    <source>
        <dbReference type="Proteomes" id="UP000307140"/>
    </source>
</evidence>
<dbReference type="EMBL" id="VANR01000001">
    <property type="protein sequence ID" value="TMM32052.1"/>
    <property type="molecule type" value="Genomic_DNA"/>
</dbReference>
<evidence type="ECO:0000256" key="2">
    <source>
        <dbReference type="ARBA" id="ARBA00023110"/>
    </source>
</evidence>
<name>A0A5S3NAB7_9FLAO</name>
<dbReference type="InterPro" id="IPR046357">
    <property type="entry name" value="PPIase_dom_sf"/>
</dbReference>
<reference evidence="7 8" key="1">
    <citation type="submission" date="2019-05" db="EMBL/GenBank/DDBJ databases">
        <title>Polaribacter aestuariivivens sp. nov., isolated from a tidal flat.</title>
        <authorList>
            <person name="Yoon J.-H."/>
        </authorList>
    </citation>
    <scope>NUCLEOTIDE SEQUENCE [LARGE SCALE GENOMIC DNA]</scope>
    <source>
        <strain evidence="7 8">DBTF-3</strain>
    </source>
</reference>
<dbReference type="Gene3D" id="3.10.50.40">
    <property type="match status" value="1"/>
</dbReference>
<dbReference type="GO" id="GO:0003755">
    <property type="term" value="F:peptidyl-prolyl cis-trans isomerase activity"/>
    <property type="evidence" value="ECO:0007669"/>
    <property type="project" value="UniProtKB-UniRule"/>
</dbReference>
<evidence type="ECO:0000256" key="5">
    <source>
        <dbReference type="SAM" id="SignalP"/>
    </source>
</evidence>
<dbReference type="Proteomes" id="UP000307140">
    <property type="component" value="Unassembled WGS sequence"/>
</dbReference>
<sequence length="146" mass="15755">MKKLLFTLLLIIGFSCSSEQTDFNAENIAEIEAYISKNNLDAKKTVSDLYYIINSSGNGNFPTFNSNVTIAYRGYFLNQETFDASDNATFNLQGVIPGFSEAVTLLKPGGSGTFILPSKIGYGNSGAGKIKGGQVIIFDITLKSIN</sequence>
<feature type="chain" id="PRO_5024375861" description="Peptidyl-prolyl cis-trans isomerase" evidence="5">
    <location>
        <begin position="20"/>
        <end position="146"/>
    </location>
</feature>
<evidence type="ECO:0000259" key="6">
    <source>
        <dbReference type="PROSITE" id="PS50059"/>
    </source>
</evidence>
<keyword evidence="3 4" id="KW-0413">Isomerase</keyword>
<protein>
    <recommendedName>
        <fullName evidence="4">Peptidyl-prolyl cis-trans isomerase</fullName>
        <ecNumber evidence="4">5.2.1.8</ecNumber>
    </recommendedName>
</protein>
<comment type="catalytic activity">
    <reaction evidence="1 3 4">
        <text>[protein]-peptidylproline (omega=180) = [protein]-peptidylproline (omega=0)</text>
        <dbReference type="Rhea" id="RHEA:16237"/>
        <dbReference type="Rhea" id="RHEA-COMP:10747"/>
        <dbReference type="Rhea" id="RHEA-COMP:10748"/>
        <dbReference type="ChEBI" id="CHEBI:83833"/>
        <dbReference type="ChEBI" id="CHEBI:83834"/>
        <dbReference type="EC" id="5.2.1.8"/>
    </reaction>
</comment>
<keyword evidence="8" id="KW-1185">Reference proteome</keyword>
<organism evidence="7 8">
    <name type="scientific">Polaribacter aestuariivivens</name>
    <dbReference type="NCBI Taxonomy" id="2304626"/>
    <lineage>
        <taxon>Bacteria</taxon>
        <taxon>Pseudomonadati</taxon>
        <taxon>Bacteroidota</taxon>
        <taxon>Flavobacteriia</taxon>
        <taxon>Flavobacteriales</taxon>
        <taxon>Flavobacteriaceae</taxon>
    </lineage>
</organism>
<dbReference type="SUPFAM" id="SSF54534">
    <property type="entry name" value="FKBP-like"/>
    <property type="match status" value="1"/>
</dbReference>
<evidence type="ECO:0000313" key="7">
    <source>
        <dbReference type="EMBL" id="TMM32052.1"/>
    </source>
</evidence>
<comment type="similarity">
    <text evidence="4">Belongs to the FKBP-type PPIase family.</text>
</comment>
<dbReference type="Pfam" id="PF00254">
    <property type="entry name" value="FKBP_C"/>
    <property type="match status" value="1"/>
</dbReference>
<gene>
    <name evidence="7" type="ORF">FDT66_00880</name>
</gene>
<evidence type="ECO:0000256" key="3">
    <source>
        <dbReference type="PROSITE-ProRule" id="PRU00277"/>
    </source>
</evidence>
<feature type="signal peptide" evidence="5">
    <location>
        <begin position="1"/>
        <end position="19"/>
    </location>
</feature>
<dbReference type="PROSITE" id="PS50059">
    <property type="entry name" value="FKBP_PPIASE"/>
    <property type="match status" value="1"/>
</dbReference>
<dbReference type="RefSeq" id="WP_138534265.1">
    <property type="nucleotide sequence ID" value="NZ_VANR01000001.1"/>
</dbReference>
<dbReference type="AlphaFoldDB" id="A0A5S3NAB7"/>
<feature type="domain" description="PPIase FKBP-type" evidence="6">
    <location>
        <begin position="65"/>
        <end position="146"/>
    </location>
</feature>
<dbReference type="PROSITE" id="PS51257">
    <property type="entry name" value="PROKAR_LIPOPROTEIN"/>
    <property type="match status" value="1"/>
</dbReference>
<dbReference type="EC" id="5.2.1.8" evidence="4"/>
<keyword evidence="5" id="KW-0732">Signal</keyword>
<dbReference type="InterPro" id="IPR001179">
    <property type="entry name" value="PPIase_FKBP_dom"/>
</dbReference>
<comment type="caution">
    <text evidence="7">The sequence shown here is derived from an EMBL/GenBank/DDBJ whole genome shotgun (WGS) entry which is preliminary data.</text>
</comment>
<dbReference type="OrthoDB" id="9814548at2"/>
<accession>A0A5S3NAB7</accession>
<proteinExistence type="inferred from homology"/>
<keyword evidence="2 3" id="KW-0697">Rotamase</keyword>
<evidence type="ECO:0000256" key="4">
    <source>
        <dbReference type="RuleBase" id="RU003915"/>
    </source>
</evidence>